<evidence type="ECO:0000256" key="6">
    <source>
        <dbReference type="HAMAP-Rule" id="MF_01848"/>
    </source>
</evidence>
<organism evidence="8 9">
    <name type="scientific">Shewanella colwelliana</name>
    <name type="common">Alteromonas colwelliana</name>
    <dbReference type="NCBI Taxonomy" id="23"/>
    <lineage>
        <taxon>Bacteria</taxon>
        <taxon>Pseudomonadati</taxon>
        <taxon>Pseudomonadota</taxon>
        <taxon>Gammaproteobacteria</taxon>
        <taxon>Alteromonadales</taxon>
        <taxon>Shewanellaceae</taxon>
        <taxon>Shewanella</taxon>
    </lineage>
</organism>
<evidence type="ECO:0000256" key="5">
    <source>
        <dbReference type="ARBA" id="ARBA00022691"/>
    </source>
</evidence>
<comment type="similarity">
    <text evidence="6">Belongs to the methyltransferase superfamily. METTL16/RlmF family.</text>
</comment>
<dbReference type="PANTHER" id="PTHR13393:SF0">
    <property type="entry name" value="RNA N6-ADENOSINE-METHYLTRANSFERASE METTL16"/>
    <property type="match status" value="1"/>
</dbReference>
<evidence type="ECO:0000313" key="9">
    <source>
        <dbReference type="Proteomes" id="UP000095230"/>
    </source>
</evidence>
<dbReference type="OrthoDB" id="1115728at2"/>
<dbReference type="CDD" id="cd02440">
    <property type="entry name" value="AdoMet_MTases"/>
    <property type="match status" value="1"/>
</dbReference>
<evidence type="ECO:0000256" key="2">
    <source>
        <dbReference type="ARBA" id="ARBA00022552"/>
    </source>
</evidence>
<dbReference type="GO" id="GO:0070475">
    <property type="term" value="P:rRNA base methylation"/>
    <property type="evidence" value="ECO:0007669"/>
    <property type="project" value="TreeGrafter"/>
</dbReference>
<keyword evidence="3 6" id="KW-0489">Methyltransferase</keyword>
<dbReference type="Gene3D" id="3.40.50.150">
    <property type="entry name" value="Vaccinia Virus protein VP39"/>
    <property type="match status" value="1"/>
</dbReference>
<keyword evidence="4 6" id="KW-0808">Transferase</keyword>
<evidence type="ECO:0000256" key="3">
    <source>
        <dbReference type="ARBA" id="ARBA00022603"/>
    </source>
</evidence>
<protein>
    <recommendedName>
        <fullName evidence="6">Ribosomal RNA large subunit methyltransferase F</fullName>
        <ecNumber evidence="6">2.1.1.181</ecNumber>
    </recommendedName>
    <alternativeName>
        <fullName evidence="6">23S rRNA mA1618 methyltransferase</fullName>
    </alternativeName>
    <alternativeName>
        <fullName evidence="6">rRNA adenine N-6-methyltransferase</fullName>
    </alternativeName>
</protein>
<comment type="caution">
    <text evidence="8">The sequence shown here is derived from an EMBL/GenBank/DDBJ whole genome shotgun (WGS) entry which is preliminary data.</text>
</comment>
<reference evidence="8 9" key="1">
    <citation type="submission" date="2016-07" db="EMBL/GenBank/DDBJ databases">
        <title>Whole-genome of two Shewanella species isolated from a digestive organ of sea cucumber Apostichopus japonicus Selenka 1867.</title>
        <authorList>
            <person name="Hong H.-H."/>
            <person name="Choi H."/>
            <person name="Cheon S."/>
            <person name="Oh J.-S."/>
            <person name="Lee H.-G."/>
            <person name="Park C."/>
        </authorList>
    </citation>
    <scope>NUCLEOTIDE SEQUENCE [LARGE SCALE GENOMIC DNA]</scope>
    <source>
        <strain evidence="8 9">CSB03KR</strain>
    </source>
</reference>
<comment type="catalytic activity">
    <reaction evidence="6">
        <text>adenosine(1618) in 23S rRNA + S-adenosyl-L-methionine = N(6)-methyladenosine(1618) in 23S rRNA + S-adenosyl-L-homocysteine + H(+)</text>
        <dbReference type="Rhea" id="RHEA:16497"/>
        <dbReference type="Rhea" id="RHEA-COMP:10229"/>
        <dbReference type="Rhea" id="RHEA-COMP:10231"/>
        <dbReference type="ChEBI" id="CHEBI:15378"/>
        <dbReference type="ChEBI" id="CHEBI:57856"/>
        <dbReference type="ChEBI" id="CHEBI:59789"/>
        <dbReference type="ChEBI" id="CHEBI:74411"/>
        <dbReference type="ChEBI" id="CHEBI:74449"/>
        <dbReference type="EC" id="2.1.1.181"/>
    </reaction>
</comment>
<dbReference type="PANTHER" id="PTHR13393">
    <property type="entry name" value="SAM-DEPENDENT METHYLTRANSFERASE"/>
    <property type="match status" value="1"/>
</dbReference>
<comment type="subcellular location">
    <subcellularLocation>
        <location evidence="6">Cytoplasm</location>
    </subcellularLocation>
</comment>
<dbReference type="InterPro" id="IPR029063">
    <property type="entry name" value="SAM-dependent_MTases_sf"/>
</dbReference>
<keyword evidence="1 6" id="KW-0963">Cytoplasm</keyword>
<dbReference type="EMBL" id="MCBT01000023">
    <property type="protein sequence ID" value="OEG74311.1"/>
    <property type="molecule type" value="Genomic_DNA"/>
</dbReference>
<dbReference type="HAMAP" id="MF_01848">
    <property type="entry name" value="23SrRNA_methyltr_F"/>
    <property type="match status" value="1"/>
</dbReference>
<dbReference type="Proteomes" id="UP000095230">
    <property type="component" value="Unassembled WGS sequence"/>
</dbReference>
<dbReference type="SUPFAM" id="SSF53335">
    <property type="entry name" value="S-adenosyl-L-methionine-dependent methyltransferases"/>
    <property type="match status" value="1"/>
</dbReference>
<dbReference type="RefSeq" id="WP_069670889.1">
    <property type="nucleotide sequence ID" value="NZ_MCBT01000023.1"/>
</dbReference>
<keyword evidence="2 6" id="KW-0698">rRNA processing</keyword>
<dbReference type="GO" id="GO:0005737">
    <property type="term" value="C:cytoplasm"/>
    <property type="evidence" value="ECO:0007669"/>
    <property type="project" value="UniProtKB-SubCell"/>
</dbReference>
<dbReference type="InterPro" id="IPR016909">
    <property type="entry name" value="rRNA_lsu_MeTfrase_F"/>
</dbReference>
<evidence type="ECO:0000256" key="7">
    <source>
        <dbReference type="SAM" id="MobiDB-lite"/>
    </source>
</evidence>
<evidence type="ECO:0000313" key="8">
    <source>
        <dbReference type="EMBL" id="OEG74311.1"/>
    </source>
</evidence>
<dbReference type="NCBIfam" id="NF008725">
    <property type="entry name" value="PRK11727.1"/>
    <property type="match status" value="1"/>
</dbReference>
<feature type="region of interest" description="Disordered" evidence="7">
    <location>
        <begin position="1"/>
        <end position="32"/>
    </location>
</feature>
<dbReference type="Pfam" id="PF05971">
    <property type="entry name" value="Methyltransf_10"/>
    <property type="match status" value="1"/>
</dbReference>
<dbReference type="GO" id="GO:0052907">
    <property type="term" value="F:23S rRNA (adenine(1618)-N(6))-methyltransferase activity"/>
    <property type="evidence" value="ECO:0007669"/>
    <property type="project" value="UniProtKB-EC"/>
</dbReference>
<dbReference type="EC" id="2.1.1.181" evidence="6"/>
<evidence type="ECO:0000256" key="4">
    <source>
        <dbReference type="ARBA" id="ARBA00022679"/>
    </source>
</evidence>
<sequence length="350" mass="38838">MKKPRASRSADNTNIDRVERPKKSSSLHPRNQHKDGYDFAALVADTPALAAFVRPNPYGNPSIDFANPDAVKTLNLALLRLHYRLQYWDIPNGFLCPPIPGRVDYIHHVADLLTEAEKGKLARKDKLLTGPKVAVLDIGTGANGVYPLLGVQSYGWRFVASDIDPVSVAHVGNIIAQNPSLQGKVALRLQTNHHAIFKGVINADERFDLTLCNPPFHSSLAEASAGTERKIKNLAANRQAKGHTRNSAKNLVEPKLNFGGQKAELWCEGGEQRFLKDMIKESGDFSSQCLWFTSLVSKKENLKPCYQALKQVGAVTVKTIEMAQGNKLTRVLAWSFLTPAQRILWHKYRS</sequence>
<name>A0A1E5IUN9_SHECO</name>
<dbReference type="STRING" id="23.BEL05_08195"/>
<proteinExistence type="inferred from homology"/>
<gene>
    <name evidence="6" type="primary">rlmF</name>
    <name evidence="8" type="ORF">BEL05_08195</name>
</gene>
<keyword evidence="5 6" id="KW-0949">S-adenosyl-L-methionine</keyword>
<comment type="function">
    <text evidence="6">Specifically methylates the adenine in position 1618 of 23S rRNA.</text>
</comment>
<evidence type="ECO:0000256" key="1">
    <source>
        <dbReference type="ARBA" id="ARBA00022490"/>
    </source>
</evidence>
<dbReference type="PIRSF" id="PIRSF029038">
    <property type="entry name" value="Mtase_YbiN_prd"/>
    <property type="match status" value="1"/>
</dbReference>
<accession>A0A1E5IUN9</accession>
<dbReference type="AlphaFoldDB" id="A0A1E5IUN9"/>
<dbReference type="InterPro" id="IPR010286">
    <property type="entry name" value="METTL16/RlmF"/>
</dbReference>